<sequence length="65" mass="6995">MKRFRRTACWAITLLALAAGGMGAARAAEGVPGDPVLEALTEKPLMFLRLGSLREALEGVRQTRV</sequence>
<feature type="non-terminal residue" evidence="1">
    <location>
        <position position="65"/>
    </location>
</feature>
<dbReference type="EMBL" id="BARU01013930">
    <property type="protein sequence ID" value="GAH42458.1"/>
    <property type="molecule type" value="Genomic_DNA"/>
</dbReference>
<dbReference type="AlphaFoldDB" id="X1HAY7"/>
<accession>X1HAY7</accession>
<reference evidence="1" key="1">
    <citation type="journal article" date="2014" name="Front. Microbiol.">
        <title>High frequency of phylogenetically diverse reductive dehalogenase-homologous genes in deep subseafloor sedimentary metagenomes.</title>
        <authorList>
            <person name="Kawai M."/>
            <person name="Futagami T."/>
            <person name="Toyoda A."/>
            <person name="Takaki Y."/>
            <person name="Nishi S."/>
            <person name="Hori S."/>
            <person name="Arai W."/>
            <person name="Tsubouchi T."/>
            <person name="Morono Y."/>
            <person name="Uchiyama I."/>
            <person name="Ito T."/>
            <person name="Fujiyama A."/>
            <person name="Inagaki F."/>
            <person name="Takami H."/>
        </authorList>
    </citation>
    <scope>NUCLEOTIDE SEQUENCE</scope>
    <source>
        <strain evidence="1">Expedition CK06-06</strain>
    </source>
</reference>
<protein>
    <submittedName>
        <fullName evidence="1">Uncharacterized protein</fullName>
    </submittedName>
</protein>
<comment type="caution">
    <text evidence="1">The sequence shown here is derived from an EMBL/GenBank/DDBJ whole genome shotgun (WGS) entry which is preliminary data.</text>
</comment>
<organism evidence="1">
    <name type="scientific">marine sediment metagenome</name>
    <dbReference type="NCBI Taxonomy" id="412755"/>
    <lineage>
        <taxon>unclassified sequences</taxon>
        <taxon>metagenomes</taxon>
        <taxon>ecological metagenomes</taxon>
    </lineage>
</organism>
<gene>
    <name evidence="1" type="ORF">S03H2_24870</name>
</gene>
<evidence type="ECO:0000313" key="1">
    <source>
        <dbReference type="EMBL" id="GAH42458.1"/>
    </source>
</evidence>
<name>X1HAY7_9ZZZZ</name>
<proteinExistence type="predicted"/>